<keyword evidence="2" id="KW-0539">Nucleus</keyword>
<dbReference type="Gene3D" id="2.130.10.10">
    <property type="entry name" value="YVTN repeat-like/Quinoprotein amine dehydrogenase"/>
    <property type="match status" value="2"/>
</dbReference>
<evidence type="ECO:0000256" key="3">
    <source>
        <dbReference type="SAM" id="MobiDB-lite"/>
    </source>
</evidence>
<feature type="region of interest" description="Disordered" evidence="3">
    <location>
        <begin position="68"/>
        <end position="89"/>
    </location>
</feature>
<feature type="domain" description="RSE1/DDB1/CPSF1 first beta-propeller" evidence="5">
    <location>
        <begin position="115"/>
        <end position="454"/>
    </location>
</feature>
<evidence type="ECO:0000313" key="8">
    <source>
        <dbReference type="Proteomes" id="UP000298030"/>
    </source>
</evidence>
<evidence type="ECO:0000259" key="6">
    <source>
        <dbReference type="Pfam" id="PF23726"/>
    </source>
</evidence>
<dbReference type="InterPro" id="IPR050358">
    <property type="entry name" value="RSE1/DDB1/CFT1"/>
</dbReference>
<dbReference type="Proteomes" id="UP000298030">
    <property type="component" value="Unassembled WGS sequence"/>
</dbReference>
<dbReference type="PANTHER" id="PTHR10644">
    <property type="entry name" value="DNA REPAIR/RNA PROCESSING CPSF FAMILY"/>
    <property type="match status" value="1"/>
</dbReference>
<keyword evidence="8" id="KW-1185">Reference proteome</keyword>
<reference evidence="7 8" key="1">
    <citation type="journal article" date="2019" name="Nat. Ecol. Evol.">
        <title>Megaphylogeny resolves global patterns of mushroom evolution.</title>
        <authorList>
            <person name="Varga T."/>
            <person name="Krizsan K."/>
            <person name="Foldi C."/>
            <person name="Dima B."/>
            <person name="Sanchez-Garcia M."/>
            <person name="Sanchez-Ramirez S."/>
            <person name="Szollosi G.J."/>
            <person name="Szarkandi J.G."/>
            <person name="Papp V."/>
            <person name="Albert L."/>
            <person name="Andreopoulos W."/>
            <person name="Angelini C."/>
            <person name="Antonin V."/>
            <person name="Barry K.W."/>
            <person name="Bougher N.L."/>
            <person name="Buchanan P."/>
            <person name="Buyck B."/>
            <person name="Bense V."/>
            <person name="Catcheside P."/>
            <person name="Chovatia M."/>
            <person name="Cooper J."/>
            <person name="Damon W."/>
            <person name="Desjardin D."/>
            <person name="Finy P."/>
            <person name="Geml J."/>
            <person name="Haridas S."/>
            <person name="Hughes K."/>
            <person name="Justo A."/>
            <person name="Karasinski D."/>
            <person name="Kautmanova I."/>
            <person name="Kiss B."/>
            <person name="Kocsube S."/>
            <person name="Kotiranta H."/>
            <person name="LaButti K.M."/>
            <person name="Lechner B.E."/>
            <person name="Liimatainen K."/>
            <person name="Lipzen A."/>
            <person name="Lukacs Z."/>
            <person name="Mihaltcheva S."/>
            <person name="Morgado L.N."/>
            <person name="Niskanen T."/>
            <person name="Noordeloos M.E."/>
            <person name="Ohm R.A."/>
            <person name="Ortiz-Santana B."/>
            <person name="Ovrebo C."/>
            <person name="Racz N."/>
            <person name="Riley R."/>
            <person name="Savchenko A."/>
            <person name="Shiryaev A."/>
            <person name="Soop K."/>
            <person name="Spirin V."/>
            <person name="Szebenyi C."/>
            <person name="Tomsovsky M."/>
            <person name="Tulloss R.E."/>
            <person name="Uehling J."/>
            <person name="Grigoriev I.V."/>
            <person name="Vagvolgyi C."/>
            <person name="Papp T."/>
            <person name="Martin F.M."/>
            <person name="Miettinen O."/>
            <person name="Hibbett D.S."/>
            <person name="Nagy L.G."/>
        </authorList>
    </citation>
    <scope>NUCLEOTIDE SEQUENCE [LARGE SCALE GENOMIC DNA]</scope>
    <source>
        <strain evidence="7 8">FP101781</strain>
    </source>
</reference>
<dbReference type="GO" id="GO:0005634">
    <property type="term" value="C:nucleus"/>
    <property type="evidence" value="ECO:0007669"/>
    <property type="project" value="UniProtKB-SubCell"/>
</dbReference>
<evidence type="ECO:0000256" key="1">
    <source>
        <dbReference type="ARBA" id="ARBA00004123"/>
    </source>
</evidence>
<sequence>MQALRQDILPPSGVEFAASLKLIPSTSKSLSPRHEFVSRVLCNLVVARSNLLRIFEVREESSPIKPTLEEEREKRAHVRRGTEAVEGEMEMDTQGDGFINIGKSMQKPEQQPTVTRMYLVREHKLHGIVTGLEGVKTISSLEDKLDRLVISFKDAKIALLEWSDAIHDLVPVSIHTYERAPQLTSLSAPLFRSELRADPLSRCAALGLPNHSIAILPFYQTQAELDVMEVDSPTRDVPYSPSYILNLAAQVDQAIRNVIDFVFLPGFNSPTLAVLYQTEQTWTGRLKEYKDTSKLVIFTLDISVQSYPIISSVENLPHDCLYLTPCTEHFGGLVVATPNSLVYIDQSSKRVALAMNGWAPRISDLPMAPSTVDLKLEGSRAIFTDDKTLFLILKEGTLYPIEVQADGKIVTKLSMGAPLAQTAVPCVLEKMEDGHFFIGSTVGPSVLLKASQVEEEVEEEEGTSSAVVDQDDDMDLYDDDLYGDSKPAAPSASQTAIAKKTRTVLHLSLRDSLPAYGPISSMTFSLTSDGDKPVPELVTATGAGIVGGFTLFQRDLPIRTKKTLHALGGTRGLWSLPIRQSVKSSVGGVQYEKGVNPFQADYDTLVMSTDVNPSPGLSRIANRGTGKSDISISTRIQGTLVGAASFFQRTAILVVMTNAIKVLEPDGTERQTIQDMDGKMPRPKIRSCSISDPFVLILREDDSLGLFIGEPDRGKIRRKDMSPMGDKTSKYLAGCFYSDVSGLFEQHYHNSAPAGDATATLQAVVNSGNKGQWLLLVRPQGVLELWTLPKLTLAFSTDVISGLENVLVDTHNPAALSLPQDPPRKPQEFDIEQVLLAPIGETDLKPHLCVFQRSGQLTVYQGLPLGQQTEAITEVRASHLDIKFVKVSSLAFEIQRPEESAPGEKAAVGVLAEQKKIPRVFVPFSTTTPTGTTYSGVFFTGDRPNWIFSTDHGGLQVYPSGHAVVNAFTACSLWEGRSDFLMYTEDGPRLLEWLPEFEYTYPLPSRPLPRGRSYSNVVFDPSTCLIVAASCMQAKFGLYDEDGNRVWEADAPNVSDPMTETSALELISPDSWVTMDGFEFATNEYINDITIVTLETAATETGLKDFIAVGTTIDRGEDLAVKGAVYIFEIVEVVPDPAIAPTRWYKLRLRCRDDAKGPVTAVCGFQGYVVHSMGQKIFVRAFDSDERLVGVAFIDVGIYVTSLRALKNLLLVGDAVKSVMFVAFQEDPYKLALLAKDVEHHCITSADFFFTDEGELSLVTGDEEGVIRTYQHNPQDPDSRDGRHLLLRTEFHGQVEYRATTVIAKRSKDDPSIPQSKLLLGATDGSLSSLTPVEEGAFKRLQLLQGQLARNIQHTAALNPKAFRVVKNEYNSKPLLKGILDGNLLSHYESLPITRQNEMTQQIGTERQTVLRDWISLSGPW</sequence>
<dbReference type="STRING" id="71717.A0A4Y7T768"/>
<comment type="caution">
    <text evidence="7">The sequence shown here is derived from an EMBL/GenBank/DDBJ whole genome shotgun (WGS) entry which is preliminary data.</text>
</comment>
<feature type="domain" description="RSE1/DDB1/CPSF1 second beta-propeller" evidence="6">
    <location>
        <begin position="566"/>
        <end position="970"/>
    </location>
</feature>
<comment type="subcellular location">
    <subcellularLocation>
        <location evidence="1">Nucleus</location>
    </subcellularLocation>
</comment>
<dbReference type="Pfam" id="PF23726">
    <property type="entry name" value="Beta-prop_RSE1_2nd"/>
    <property type="match status" value="1"/>
</dbReference>
<evidence type="ECO:0000259" key="5">
    <source>
        <dbReference type="Pfam" id="PF10433"/>
    </source>
</evidence>
<dbReference type="EMBL" id="QPFP01000025">
    <property type="protein sequence ID" value="TEB29831.1"/>
    <property type="molecule type" value="Genomic_DNA"/>
</dbReference>
<evidence type="ECO:0000259" key="4">
    <source>
        <dbReference type="Pfam" id="PF03178"/>
    </source>
</evidence>
<evidence type="ECO:0000256" key="2">
    <source>
        <dbReference type="ARBA" id="ARBA00023242"/>
    </source>
</evidence>
<name>A0A4Y7T768_COPMI</name>
<feature type="domain" description="RSE1/DDB1/CPSF1 C-terminal" evidence="4">
    <location>
        <begin position="1062"/>
        <end position="1389"/>
    </location>
</feature>
<organism evidence="7 8">
    <name type="scientific">Coprinellus micaceus</name>
    <name type="common">Glistening ink-cap mushroom</name>
    <name type="synonym">Coprinus micaceus</name>
    <dbReference type="NCBI Taxonomy" id="71717"/>
    <lineage>
        <taxon>Eukaryota</taxon>
        <taxon>Fungi</taxon>
        <taxon>Dikarya</taxon>
        <taxon>Basidiomycota</taxon>
        <taxon>Agaricomycotina</taxon>
        <taxon>Agaricomycetes</taxon>
        <taxon>Agaricomycetidae</taxon>
        <taxon>Agaricales</taxon>
        <taxon>Agaricineae</taxon>
        <taxon>Psathyrellaceae</taxon>
        <taxon>Coprinellus</taxon>
    </lineage>
</organism>
<accession>A0A4Y7T768</accession>
<evidence type="ECO:0000313" key="7">
    <source>
        <dbReference type="EMBL" id="TEB29831.1"/>
    </source>
</evidence>
<proteinExistence type="predicted"/>
<dbReference type="InterPro" id="IPR058543">
    <property type="entry name" value="Beta-prop_RSE1/DDB1/CPSF1_2nd"/>
</dbReference>
<protein>
    <submittedName>
        <fullName evidence="7">Uncharacterized protein</fullName>
    </submittedName>
</protein>
<dbReference type="Pfam" id="PF03178">
    <property type="entry name" value="CPSF_A"/>
    <property type="match status" value="1"/>
</dbReference>
<dbReference type="InterPro" id="IPR015943">
    <property type="entry name" value="WD40/YVTN_repeat-like_dom_sf"/>
</dbReference>
<dbReference type="InterPro" id="IPR004871">
    <property type="entry name" value="RSE1/DDB1/CPSF1_C"/>
</dbReference>
<gene>
    <name evidence="7" type="ORF">FA13DRAFT_1775143</name>
</gene>
<dbReference type="Pfam" id="PF10433">
    <property type="entry name" value="Beta-prop_RSE1_1st"/>
    <property type="match status" value="1"/>
</dbReference>
<dbReference type="GO" id="GO:0003676">
    <property type="term" value="F:nucleic acid binding"/>
    <property type="evidence" value="ECO:0007669"/>
    <property type="project" value="InterPro"/>
</dbReference>
<dbReference type="OrthoDB" id="6109at2759"/>
<dbReference type="InterPro" id="IPR018846">
    <property type="entry name" value="Beta-prop_RSE1/DDB1/CPSF1_1st"/>
</dbReference>